<evidence type="ECO:0000313" key="3">
    <source>
        <dbReference type="EMBL" id="VDM73605.1"/>
    </source>
</evidence>
<dbReference type="InterPro" id="IPR040024">
    <property type="entry name" value="PPP1R21"/>
</dbReference>
<dbReference type="Pfam" id="PF21636">
    <property type="entry name" value="PPP1R21_C"/>
    <property type="match status" value="1"/>
</dbReference>
<dbReference type="OrthoDB" id="5566667at2759"/>
<keyword evidence="4" id="KW-1185">Reference proteome</keyword>
<dbReference type="Proteomes" id="UP000270094">
    <property type="component" value="Unassembled WGS sequence"/>
</dbReference>
<evidence type="ECO:0000313" key="4">
    <source>
        <dbReference type="Proteomes" id="UP000270094"/>
    </source>
</evidence>
<accession>A0A3P7KSW9</accession>
<reference evidence="3 4" key="1">
    <citation type="submission" date="2018-11" db="EMBL/GenBank/DDBJ databases">
        <authorList>
            <consortium name="Pathogen Informatics"/>
        </authorList>
    </citation>
    <scope>NUCLEOTIDE SEQUENCE [LARGE SCALE GENOMIC DNA]</scope>
</reference>
<feature type="coiled-coil region" evidence="1">
    <location>
        <begin position="22"/>
        <end position="74"/>
    </location>
</feature>
<keyword evidence="1" id="KW-0175">Coiled coil</keyword>
<dbReference type="AlphaFoldDB" id="A0A3P7KSW9"/>
<feature type="domain" description="Protein phosphatase 1 regulatory subunit 21 C-terminal" evidence="2">
    <location>
        <begin position="4"/>
        <end position="70"/>
    </location>
</feature>
<dbReference type="PANTHER" id="PTHR21448">
    <property type="entry name" value="SMOOTH MUSCLE MYOSIN HEAVY CHAIN-RELATED"/>
    <property type="match status" value="1"/>
</dbReference>
<dbReference type="PANTHER" id="PTHR21448:SF0">
    <property type="entry name" value="PROTEIN PHOSPHATASE 1 REGULATORY SUBUNIT 21"/>
    <property type="match status" value="1"/>
</dbReference>
<protein>
    <recommendedName>
        <fullName evidence="2">Protein phosphatase 1 regulatory subunit 21 C-terminal domain-containing protein</fullName>
    </recommendedName>
</protein>
<gene>
    <name evidence="3" type="ORF">SVUK_LOCUS8603</name>
</gene>
<dbReference type="GO" id="GO:0016020">
    <property type="term" value="C:membrane"/>
    <property type="evidence" value="ECO:0007669"/>
    <property type="project" value="TreeGrafter"/>
</dbReference>
<name>A0A3P7KSW9_STRVU</name>
<evidence type="ECO:0000259" key="2">
    <source>
        <dbReference type="Pfam" id="PF21636"/>
    </source>
</evidence>
<dbReference type="EMBL" id="UYYB01031539">
    <property type="protein sequence ID" value="VDM73605.1"/>
    <property type="molecule type" value="Genomic_DNA"/>
</dbReference>
<proteinExistence type="predicted"/>
<organism evidence="3 4">
    <name type="scientific">Strongylus vulgaris</name>
    <name type="common">Blood worm</name>
    <dbReference type="NCBI Taxonomy" id="40348"/>
    <lineage>
        <taxon>Eukaryota</taxon>
        <taxon>Metazoa</taxon>
        <taxon>Ecdysozoa</taxon>
        <taxon>Nematoda</taxon>
        <taxon>Chromadorea</taxon>
        <taxon>Rhabditida</taxon>
        <taxon>Rhabditina</taxon>
        <taxon>Rhabditomorpha</taxon>
        <taxon>Strongyloidea</taxon>
        <taxon>Strongylidae</taxon>
        <taxon>Strongylus</taxon>
    </lineage>
</organism>
<sequence>MNYYKGECELLLRKYFLCVEEKRALEDTVRDMRRELSALTDELAIVRRGYDDQLSQMTEHVAELNGKLAGIERERTEQKTPATPQRSGVGISLFPLSTLASG</sequence>
<dbReference type="InterPro" id="IPR049372">
    <property type="entry name" value="PPP1R21_C"/>
</dbReference>
<evidence type="ECO:0000256" key="1">
    <source>
        <dbReference type="SAM" id="Coils"/>
    </source>
</evidence>
<dbReference type="GO" id="GO:0005769">
    <property type="term" value="C:early endosome"/>
    <property type="evidence" value="ECO:0007669"/>
    <property type="project" value="TreeGrafter"/>
</dbReference>